<dbReference type="AlphaFoldDB" id="D3B1Y7"/>
<dbReference type="SUPFAM" id="SSF50985">
    <property type="entry name" value="RCC1/BLIP-II"/>
    <property type="match status" value="1"/>
</dbReference>
<evidence type="ECO:0000313" key="4">
    <source>
        <dbReference type="EMBL" id="EFA85311.1"/>
    </source>
</evidence>
<feature type="repeat" description="RCC1" evidence="2">
    <location>
        <begin position="125"/>
        <end position="178"/>
    </location>
</feature>
<dbReference type="Gene3D" id="2.130.10.30">
    <property type="entry name" value="Regulator of chromosome condensation 1/beta-lactamase-inhibitor protein II"/>
    <property type="match status" value="3"/>
</dbReference>
<dbReference type="InterPro" id="IPR058923">
    <property type="entry name" value="RCC1-like_dom"/>
</dbReference>
<evidence type="ECO:0000313" key="5">
    <source>
        <dbReference type="Proteomes" id="UP000001396"/>
    </source>
</evidence>
<feature type="repeat" description="RCC1" evidence="2">
    <location>
        <begin position="4"/>
        <end position="61"/>
    </location>
</feature>
<feature type="repeat" description="RCC1" evidence="2">
    <location>
        <begin position="179"/>
        <end position="235"/>
    </location>
</feature>
<dbReference type="PRINTS" id="PR00633">
    <property type="entry name" value="RCCNDNSATION"/>
</dbReference>
<feature type="repeat" description="RCC1" evidence="2">
    <location>
        <begin position="349"/>
        <end position="405"/>
    </location>
</feature>
<feature type="repeat" description="RCC1" evidence="2">
    <location>
        <begin position="298"/>
        <end position="348"/>
    </location>
</feature>
<dbReference type="InterPro" id="IPR009091">
    <property type="entry name" value="RCC1/BLIP-II"/>
</dbReference>
<dbReference type="PROSITE" id="PS50012">
    <property type="entry name" value="RCC1_3"/>
    <property type="match status" value="7"/>
</dbReference>
<dbReference type="Pfam" id="PF00415">
    <property type="entry name" value="RCC1"/>
    <property type="match status" value="1"/>
</dbReference>
<keyword evidence="1" id="KW-0677">Repeat</keyword>
<dbReference type="EMBL" id="ADBJ01000008">
    <property type="protein sequence ID" value="EFA85311.1"/>
    <property type="molecule type" value="Genomic_DNA"/>
</dbReference>
<evidence type="ECO:0000256" key="1">
    <source>
        <dbReference type="ARBA" id="ARBA00022737"/>
    </source>
</evidence>
<protein>
    <submittedName>
        <fullName evidence="4">Regulator of chromosome condensation domain-containing protein</fullName>
    </submittedName>
</protein>
<sequence>MIKKYLYCWGVSYSGQLGLGSAITSQYQPKKLKDLTINADYRHYPKQIKTGSYHTLLTYNSQLYVWGDHKQGQLGLGGGSSNSLVGRYDDHHHSQFTPVLHPFFDRSKFEIKSIGCGGYHSIDTYETYAFGRNNEGQLGIGSAQFTSILEPTLIPDLTGVQIKHISCGPNYTVLVTNDNIVYSFGMNDFGQCGQKVDSATGGRVTKPTVIKELSGINGVDKVTSGWGHTLMVTNNGDSLITWGSNFHGQCGVGTKGKDPITVQQVKLINGNSNNNSKIIDISCGSAASIAVVNDNGGSNTLIWGSCGDGKLGGNQTEDLKSPTPMDNLPNTINKVAFGTDHCLASTTDNRLFGWGFGQHGALGVGSTRDQLKVYKTPIEIKSELNNYAIDDIESSIDTSFAIVSDISI</sequence>
<accession>D3B1Y7</accession>
<dbReference type="Pfam" id="PF25390">
    <property type="entry name" value="WD40_RLD"/>
    <property type="match status" value="1"/>
</dbReference>
<gene>
    <name evidence="4" type="ORF">PPL_02312</name>
</gene>
<dbReference type="Proteomes" id="UP000001396">
    <property type="component" value="Unassembled WGS sequence"/>
</dbReference>
<proteinExistence type="predicted"/>
<evidence type="ECO:0000256" key="2">
    <source>
        <dbReference type="PROSITE-ProRule" id="PRU00235"/>
    </source>
</evidence>
<dbReference type="GeneID" id="31357837"/>
<feature type="repeat" description="RCC1" evidence="2">
    <location>
        <begin position="237"/>
        <end position="294"/>
    </location>
</feature>
<organism evidence="4 5">
    <name type="scientific">Heterostelium pallidum (strain ATCC 26659 / Pp 5 / PN500)</name>
    <name type="common">Cellular slime mold</name>
    <name type="synonym">Polysphondylium pallidum</name>
    <dbReference type="NCBI Taxonomy" id="670386"/>
    <lineage>
        <taxon>Eukaryota</taxon>
        <taxon>Amoebozoa</taxon>
        <taxon>Evosea</taxon>
        <taxon>Eumycetozoa</taxon>
        <taxon>Dictyostelia</taxon>
        <taxon>Acytosteliales</taxon>
        <taxon>Acytosteliaceae</taxon>
        <taxon>Heterostelium</taxon>
    </lineage>
</organism>
<keyword evidence="5" id="KW-1185">Reference proteome</keyword>
<dbReference type="InParanoid" id="D3B1Y7"/>
<dbReference type="RefSeq" id="XP_020437420.1">
    <property type="nucleotide sequence ID" value="XM_020573303.1"/>
</dbReference>
<dbReference type="STRING" id="670386.D3B1Y7"/>
<feature type="repeat" description="RCC1" evidence="2">
    <location>
        <begin position="61"/>
        <end position="127"/>
    </location>
</feature>
<evidence type="ECO:0000259" key="3">
    <source>
        <dbReference type="Pfam" id="PF25390"/>
    </source>
</evidence>
<dbReference type="InterPro" id="IPR000408">
    <property type="entry name" value="Reg_chr_condens"/>
</dbReference>
<comment type="caution">
    <text evidence="4">The sequence shown here is derived from an EMBL/GenBank/DDBJ whole genome shotgun (WGS) entry which is preliminary data.</text>
</comment>
<dbReference type="OMA" id="MNDRGQC"/>
<name>D3B1Y7_HETP5</name>
<feature type="domain" description="RCC1-like" evidence="3">
    <location>
        <begin position="6"/>
        <end position="289"/>
    </location>
</feature>
<dbReference type="InterPro" id="IPR051625">
    <property type="entry name" value="Signaling_Regulatory_Domain"/>
</dbReference>
<dbReference type="PANTHER" id="PTHR22872">
    <property type="entry name" value="BTK-BINDING PROTEIN-RELATED"/>
    <property type="match status" value="1"/>
</dbReference>
<reference evidence="4 5" key="1">
    <citation type="journal article" date="2011" name="Genome Res.">
        <title>Phylogeny-wide analysis of social amoeba genomes highlights ancient origins for complex intercellular communication.</title>
        <authorList>
            <person name="Heidel A.J."/>
            <person name="Lawal H.M."/>
            <person name="Felder M."/>
            <person name="Schilde C."/>
            <person name="Helps N.R."/>
            <person name="Tunggal B."/>
            <person name="Rivero F."/>
            <person name="John U."/>
            <person name="Schleicher M."/>
            <person name="Eichinger L."/>
            <person name="Platzer M."/>
            <person name="Noegel A.A."/>
            <person name="Schaap P."/>
            <person name="Gloeckner G."/>
        </authorList>
    </citation>
    <scope>NUCLEOTIDE SEQUENCE [LARGE SCALE GENOMIC DNA]</scope>
    <source>
        <strain evidence="5">ATCC 26659 / Pp 5 / PN500</strain>
    </source>
</reference>